<gene>
    <name evidence="2" type="ORF">ACFOGH_03735</name>
</gene>
<dbReference type="EMBL" id="JBHRTO010000001">
    <property type="protein sequence ID" value="MFC3180091.1"/>
    <property type="molecule type" value="Genomic_DNA"/>
</dbReference>
<evidence type="ECO:0000313" key="2">
    <source>
        <dbReference type="EMBL" id="MFC3180091.1"/>
    </source>
</evidence>
<reference evidence="3" key="1">
    <citation type="journal article" date="2019" name="Int. J. Syst. Evol. Microbiol.">
        <title>The Global Catalogue of Microorganisms (GCM) 10K type strain sequencing project: providing services to taxonomists for standard genome sequencing and annotation.</title>
        <authorList>
            <consortium name="The Broad Institute Genomics Platform"/>
            <consortium name="The Broad Institute Genome Sequencing Center for Infectious Disease"/>
            <person name="Wu L."/>
            <person name="Ma J."/>
        </authorList>
    </citation>
    <scope>NUCLEOTIDE SEQUENCE [LARGE SCALE GENOMIC DNA]</scope>
    <source>
        <strain evidence="3">KCTC 52039</strain>
    </source>
</reference>
<protein>
    <recommendedName>
        <fullName evidence="1">DUF7742 domain-containing protein</fullName>
    </recommendedName>
</protein>
<evidence type="ECO:0000313" key="3">
    <source>
        <dbReference type="Proteomes" id="UP001595547"/>
    </source>
</evidence>
<sequence length="96" mass="10191">MRRCLPGDLIEAAALLAASATPQTLLTQLLDQADAAHRYAKHFGRAHPVWGNGSLMARALAEAGPRHPQTHSAQFLSALALLADQLASRKRASAAK</sequence>
<dbReference type="RefSeq" id="WP_380071726.1">
    <property type="nucleotide sequence ID" value="NZ_JBHRTO010000001.1"/>
</dbReference>
<dbReference type="Proteomes" id="UP001595547">
    <property type="component" value="Unassembled WGS sequence"/>
</dbReference>
<dbReference type="InterPro" id="IPR056644">
    <property type="entry name" value="DUF7742"/>
</dbReference>
<dbReference type="Pfam" id="PF24891">
    <property type="entry name" value="DUF7742"/>
    <property type="match status" value="1"/>
</dbReference>
<accession>A0ABV7IUB7</accession>
<evidence type="ECO:0000259" key="1">
    <source>
        <dbReference type="Pfam" id="PF24891"/>
    </source>
</evidence>
<organism evidence="2 3">
    <name type="scientific">Cypionkella sinensis</name>
    <dbReference type="NCBI Taxonomy" id="1756043"/>
    <lineage>
        <taxon>Bacteria</taxon>
        <taxon>Pseudomonadati</taxon>
        <taxon>Pseudomonadota</taxon>
        <taxon>Alphaproteobacteria</taxon>
        <taxon>Rhodobacterales</taxon>
        <taxon>Paracoccaceae</taxon>
        <taxon>Cypionkella</taxon>
    </lineage>
</organism>
<feature type="domain" description="DUF7742" evidence="1">
    <location>
        <begin position="2"/>
        <end position="85"/>
    </location>
</feature>
<comment type="caution">
    <text evidence="2">The sequence shown here is derived from an EMBL/GenBank/DDBJ whole genome shotgun (WGS) entry which is preliminary data.</text>
</comment>
<keyword evidence="3" id="KW-1185">Reference proteome</keyword>
<name>A0ABV7IUB7_9RHOB</name>
<proteinExistence type="predicted"/>